<evidence type="ECO:0000259" key="2">
    <source>
        <dbReference type="Pfam" id="PF00078"/>
    </source>
</evidence>
<name>A0A484M8P0_9ASTE</name>
<reference evidence="4 5" key="1">
    <citation type="submission" date="2018-04" db="EMBL/GenBank/DDBJ databases">
        <authorList>
            <person name="Vogel A."/>
        </authorList>
    </citation>
    <scope>NUCLEOTIDE SEQUENCE [LARGE SCALE GENOMIC DNA]</scope>
</reference>
<dbReference type="OrthoDB" id="1744836at2759"/>
<dbReference type="InterPro" id="IPR026960">
    <property type="entry name" value="RVT-Znf"/>
</dbReference>
<feature type="compositionally biased region" description="Low complexity" evidence="1">
    <location>
        <begin position="903"/>
        <end position="920"/>
    </location>
</feature>
<feature type="region of interest" description="Disordered" evidence="1">
    <location>
        <begin position="1657"/>
        <end position="1694"/>
    </location>
</feature>
<keyword evidence="5" id="KW-1185">Reference proteome</keyword>
<feature type="compositionally biased region" description="Basic and acidic residues" evidence="1">
    <location>
        <begin position="528"/>
        <end position="543"/>
    </location>
</feature>
<feature type="domain" description="Reverse transcriptase" evidence="2">
    <location>
        <begin position="1009"/>
        <end position="1179"/>
    </location>
</feature>
<dbReference type="Pfam" id="PF00078">
    <property type="entry name" value="RVT_1"/>
    <property type="match status" value="1"/>
</dbReference>
<accession>A0A484M8P0</accession>
<feature type="compositionally biased region" description="Basic and acidic residues" evidence="1">
    <location>
        <begin position="284"/>
        <end position="294"/>
    </location>
</feature>
<dbReference type="Proteomes" id="UP000595140">
    <property type="component" value="Unassembled WGS sequence"/>
</dbReference>
<feature type="compositionally biased region" description="Basic and acidic residues" evidence="1">
    <location>
        <begin position="588"/>
        <end position="621"/>
    </location>
</feature>
<feature type="region of interest" description="Disordered" evidence="1">
    <location>
        <begin position="1834"/>
        <end position="1866"/>
    </location>
</feature>
<feature type="region of interest" description="Disordered" evidence="1">
    <location>
        <begin position="1762"/>
        <end position="1784"/>
    </location>
</feature>
<evidence type="ECO:0000313" key="5">
    <source>
        <dbReference type="Proteomes" id="UP000595140"/>
    </source>
</evidence>
<dbReference type="Pfam" id="PF14223">
    <property type="entry name" value="Retrotran_gag_2"/>
    <property type="match status" value="2"/>
</dbReference>
<feature type="compositionally biased region" description="Polar residues" evidence="1">
    <location>
        <begin position="1764"/>
        <end position="1778"/>
    </location>
</feature>
<feature type="domain" description="Reverse transcriptase zinc-binding" evidence="3">
    <location>
        <begin position="1327"/>
        <end position="1405"/>
    </location>
</feature>
<evidence type="ECO:0000313" key="4">
    <source>
        <dbReference type="EMBL" id="VFQ85213.1"/>
    </source>
</evidence>
<dbReference type="EMBL" id="OOIL02002884">
    <property type="protein sequence ID" value="VFQ85213.1"/>
    <property type="molecule type" value="Genomic_DNA"/>
</dbReference>
<feature type="region of interest" description="Disordered" evidence="1">
    <location>
        <begin position="218"/>
        <end position="256"/>
    </location>
</feature>
<feature type="compositionally biased region" description="Basic and acidic residues" evidence="1">
    <location>
        <begin position="570"/>
        <end position="579"/>
    </location>
</feature>
<proteinExistence type="predicted"/>
<feature type="compositionally biased region" description="Low complexity" evidence="1">
    <location>
        <begin position="272"/>
        <end position="283"/>
    </location>
</feature>
<evidence type="ECO:0000259" key="3">
    <source>
        <dbReference type="Pfam" id="PF13966"/>
    </source>
</evidence>
<dbReference type="PANTHER" id="PTHR33116">
    <property type="entry name" value="REVERSE TRANSCRIPTASE ZINC-BINDING DOMAIN-CONTAINING PROTEIN-RELATED-RELATED"/>
    <property type="match status" value="1"/>
</dbReference>
<feature type="region of interest" description="Disordered" evidence="1">
    <location>
        <begin position="178"/>
        <end position="203"/>
    </location>
</feature>
<organism evidence="4 5">
    <name type="scientific">Cuscuta campestris</name>
    <dbReference type="NCBI Taxonomy" id="132261"/>
    <lineage>
        <taxon>Eukaryota</taxon>
        <taxon>Viridiplantae</taxon>
        <taxon>Streptophyta</taxon>
        <taxon>Embryophyta</taxon>
        <taxon>Tracheophyta</taxon>
        <taxon>Spermatophyta</taxon>
        <taxon>Magnoliopsida</taxon>
        <taxon>eudicotyledons</taxon>
        <taxon>Gunneridae</taxon>
        <taxon>Pentapetalae</taxon>
        <taxon>asterids</taxon>
        <taxon>lamiids</taxon>
        <taxon>Solanales</taxon>
        <taxon>Convolvulaceae</taxon>
        <taxon>Cuscuteae</taxon>
        <taxon>Cuscuta</taxon>
        <taxon>Cuscuta subgen. Grammica</taxon>
        <taxon>Cuscuta sect. Cleistogrammica</taxon>
    </lineage>
</organism>
<gene>
    <name evidence="4" type="ORF">CCAM_LOCUS26989</name>
</gene>
<feature type="compositionally biased region" description="Basic and acidic residues" evidence="1">
    <location>
        <begin position="186"/>
        <end position="203"/>
    </location>
</feature>
<feature type="region of interest" description="Disordered" evidence="1">
    <location>
        <begin position="528"/>
        <end position="638"/>
    </location>
</feature>
<feature type="region of interest" description="Disordered" evidence="1">
    <location>
        <begin position="270"/>
        <end position="299"/>
    </location>
</feature>
<feature type="region of interest" description="Disordered" evidence="1">
    <location>
        <begin position="902"/>
        <end position="921"/>
    </location>
</feature>
<evidence type="ECO:0008006" key="6">
    <source>
        <dbReference type="Google" id="ProtNLM"/>
    </source>
</evidence>
<evidence type="ECO:0000256" key="1">
    <source>
        <dbReference type="SAM" id="MobiDB-lite"/>
    </source>
</evidence>
<sequence>MRIFIQSNDYKLWFIVKTGCGVPMKKVGEVNVPKTEEEFTDEDCKKIELNAKVIDMIYCGVNADDYRKISRCETAKHMWEKLEVTYEGTAQVREAKIDHLTHEYELFSMKENEKIEEMFERFSNNIINPLNLLGKTYTDRELVRKVLGSLSPKWRSKVDAIEEGRDFQTTTYEALRGSYDDEEEIVKEKEPEGEKTQEQTELPKEWRTLKNHPIDNVIGDITQGVSTPQSAKKAKKKLPRSPTKKRSGDDVTETPSLYTDIAMELLEKEKAPTASSTSETSPPHVEDVPDKGDQDPDQGMILKQYDVGEGFLHIPDSIIKPVEELWGFCLVGCFTGCFPGLKAVDAIVKSWNVPCRIIPHCKGWVILKFENDNDRMDVLGRERDKAYGKEFRLKIPSHGFMFDFAEFTTLPVWVQLHNVPLQLWSKEGIGMLASIVGKPLRTDLVTKQQSKGGFCRVLVEVDFSKQPVTHFEVACMGKTYTQTVVLEEDPKYCFHCKTWNHGPFYCKALELARKKELVALEATHKVDMDKPKDLSEPHGKAGARDCVPVGENPHTEPKGGLIPSSSNNNNKEKAKEPNPKTRGLVLDKVVRKGVDLQKKKRNEDGDMVGKRPEKKKGDKNRAGTSGKSKSKSWAPSTTSEERLYYGDGSYLWFDSEEERTRFLTFFSKRVVAPTRIIPERYPELQGYDDLDAQPHQAGLWPFVSCARKEINPALIRAFYSNLRREDDVLYSLVKSTPIELTVEQLGRIAGLPFQGDDVSHYGGEDWVLNNEGLILNELGITELKRHASGRPTIHSANPDDRLVLYIVTRIIKPRKHGHTIMHGEDLKLIHAIMHSAPINWAKFVMINMTIAASTEHDHLLPYSFLVMDILERFKVTTTFGPLTKATKIWTISNQTFLKRSDNATAATAQPRRTATAAGQAEPQARANLASIADSLNQLHLKVYGMGSYLERLDVAVQRQGYAMNSYFQGINYVPPPYHGTFFGQVYGDEDEADDSYAPSSSPDEDEFDDTIDGDEMDDVMHGLGFPPRFVSLIMECVSSASSSIMVNGDSHGFFPSQRGLRQGDPMAPTLFLFCIEYFSRLLNKRAKKGGFNYHKDCAALGITHLAFADDLMLFSGGDFHSMQVLMDAFDHFSRVSGLTLNPTKSNIFLAGKYRDVSQNILDLASFPRGPLPVRYLGLPLASQRISESNFFPLFKTVDGFLSKLSTLKLSYAGRLELIRTVVQGVQSFWLQAFPVQKYVLDRITPMCRDFLWGSKLAKVAWADICKPRAEGGLGLKDANTWNNALLCKLLWKFAAKKDTLWVKWVHNVYIQDAMIPFCLASNLIPRKVYDLFSAKANPKPSIAFIRQSYIPPKCSFMMWLALRRRLPIKTNLEFLGLPMDCTFCGHGLEDVDHLFFSCQFSKEVWHNIKTWLGTEGHLSTLTRTIRWLKAFRRGDGILKKARRIAFACTVFHLWKLRNAAHFEREPLSIERQVRSTLIGLDLLGYVDGTLTAPSSTVGGSANPCYSIWFRQDQSIVGALLGSYTDTIQPLISNVETAREAWLNLHSSFASASRGHILALKSKLGKNLRGTRSINEYLHDMHSIANELALNQSLVAEEDLVAHVLNQLGLDYDPIASAAFIRGSQLPFPELGDILRDFERKLHLTDDVSSPVVATANATQRHPSAGHRAPGGPSAPFSRSYGSQRAAPGGAFKSSCRHDGSSSACQFCSIPGHDIKVCRKLARLLREHGMQTVSASSHNMSSPAVHATSLAPDGVNKWMFDSGASHHTTPAPQHLQSFSEYGGPDEIRLGNDDFQRERLEAEAKGDKLVNDLYKAVELKRSLQSQDQMREINVQKEALEPKTNPEPINQQVPVLKDSPNSAPSQKPESITTLARAIVVMLPESLPSQDPTSIVVHEVEPTEGPDSEPPMLIQEKKEEEVLPMAINDHLLNCVEDTLLEEPVLEEIEPITCPQDTNAKEYSSMGESTVIIIKPQMVCQPIEDKEEINLALKANDVDQLRRLPPPPTYLESPPYILLPPSRRDESRILDLDRAITRWYQKRVKKAKLYDSRIGKSRKKSFRKVEESTSFISIVEQEEEEETRRSIKFPKS</sequence>
<dbReference type="PANTHER" id="PTHR33116:SF66">
    <property type="entry name" value="REVERSE TRANSCRIPTASE ZINC-BINDING DOMAIN-CONTAINING PROTEIN"/>
    <property type="match status" value="1"/>
</dbReference>
<protein>
    <recommendedName>
        <fullName evidence="6">Reverse transcriptase domain-containing protein</fullName>
    </recommendedName>
</protein>
<feature type="compositionally biased region" description="Polar residues" evidence="1">
    <location>
        <begin position="622"/>
        <end position="638"/>
    </location>
</feature>
<feature type="compositionally biased region" description="Polar residues" evidence="1">
    <location>
        <begin position="1844"/>
        <end position="1866"/>
    </location>
</feature>
<dbReference type="InterPro" id="IPR000477">
    <property type="entry name" value="RT_dom"/>
</dbReference>
<feature type="compositionally biased region" description="Basic residues" evidence="1">
    <location>
        <begin position="232"/>
        <end position="245"/>
    </location>
</feature>
<dbReference type="Pfam" id="PF13966">
    <property type="entry name" value="zf-RVT"/>
    <property type="match status" value="1"/>
</dbReference>